<reference evidence="5 6" key="1">
    <citation type="submission" date="2016-11" db="EMBL/GenBank/DDBJ databases">
        <authorList>
            <person name="Jaros S."/>
            <person name="Januszkiewicz K."/>
            <person name="Wedrychowicz H."/>
        </authorList>
    </citation>
    <scope>NUCLEOTIDE SEQUENCE [LARGE SCALE GENOMIC DNA]</scope>
    <source>
        <strain evidence="5 6">DSM 15930</strain>
    </source>
</reference>
<evidence type="ECO:0000259" key="4">
    <source>
        <dbReference type="Pfam" id="PF14257"/>
    </source>
</evidence>
<gene>
    <name evidence="5" type="ORF">SAMN02746066_03679</name>
</gene>
<dbReference type="OrthoDB" id="2162337at2"/>
<feature type="chain" id="PRO_5012116319" description="DUF4349 domain-containing protein" evidence="3">
    <location>
        <begin position="23"/>
        <end position="313"/>
    </location>
</feature>
<keyword evidence="6" id="KW-1185">Reference proteome</keyword>
<evidence type="ECO:0000313" key="6">
    <source>
        <dbReference type="Proteomes" id="UP000184038"/>
    </source>
</evidence>
<feature type="region of interest" description="Disordered" evidence="1">
    <location>
        <begin position="48"/>
        <end position="72"/>
    </location>
</feature>
<name>A0A1M7M9M2_9FIRM</name>
<feature type="domain" description="DUF4349" evidence="4">
    <location>
        <begin position="81"/>
        <end position="293"/>
    </location>
</feature>
<evidence type="ECO:0000256" key="3">
    <source>
        <dbReference type="SAM" id="SignalP"/>
    </source>
</evidence>
<dbReference type="PROSITE" id="PS51257">
    <property type="entry name" value="PROKAR_LIPOPROTEIN"/>
    <property type="match status" value="1"/>
</dbReference>
<feature type="signal peptide" evidence="3">
    <location>
        <begin position="1"/>
        <end position="22"/>
    </location>
</feature>
<evidence type="ECO:0000313" key="5">
    <source>
        <dbReference type="EMBL" id="SHM87413.1"/>
    </source>
</evidence>
<dbReference type="RefSeq" id="WP_073290013.1">
    <property type="nucleotide sequence ID" value="NZ_FRCP01000020.1"/>
</dbReference>
<keyword evidence="2" id="KW-0812">Transmembrane</keyword>
<accession>A0A1M7M9M2</accession>
<evidence type="ECO:0000256" key="2">
    <source>
        <dbReference type="SAM" id="Phobius"/>
    </source>
</evidence>
<dbReference type="Proteomes" id="UP000184038">
    <property type="component" value="Unassembled WGS sequence"/>
</dbReference>
<dbReference type="Pfam" id="PF14257">
    <property type="entry name" value="DUF4349"/>
    <property type="match status" value="1"/>
</dbReference>
<dbReference type="InterPro" id="IPR025645">
    <property type="entry name" value="DUF4349"/>
</dbReference>
<feature type="compositionally biased region" description="Polar residues" evidence="1">
    <location>
        <begin position="54"/>
        <end position="67"/>
    </location>
</feature>
<keyword evidence="3" id="KW-0732">Signal</keyword>
<evidence type="ECO:0000256" key="1">
    <source>
        <dbReference type="SAM" id="MobiDB-lite"/>
    </source>
</evidence>
<dbReference type="AlphaFoldDB" id="A0A1M7M9M2"/>
<keyword evidence="2" id="KW-1133">Transmembrane helix</keyword>
<organism evidence="5 6">
    <name type="scientific">Anaerosporobacter mobilis DSM 15930</name>
    <dbReference type="NCBI Taxonomy" id="1120996"/>
    <lineage>
        <taxon>Bacteria</taxon>
        <taxon>Bacillati</taxon>
        <taxon>Bacillota</taxon>
        <taxon>Clostridia</taxon>
        <taxon>Lachnospirales</taxon>
        <taxon>Lachnospiraceae</taxon>
        <taxon>Anaerosporobacter</taxon>
    </lineage>
</organism>
<keyword evidence="2" id="KW-0472">Membrane</keyword>
<dbReference type="STRING" id="1120996.SAMN02746066_03679"/>
<sequence>MKSKFKVVMVLVLVCVFFTACASKKDMNIHQEMDKSDVAMDEGYTATEEMKETSGVTTDTATSNSSAEGEVPNATRVDTNRKIIRNVSLDLETQDFDKVVNSIESEITTLGGYAENINMSDLLSSTNRYCNITARIPADKLDSFVNKVSKTGNVVSKNMSAEDVTVNYVDMQSHVKVLKVEQKRLIELIEKAVDLDSIILLENRLTEIRYELESYESQLRTYDNLIEYSTVTISIQEVIRYTPQVDNESTWEKMKAGFKDTVYDIKDGFTGFIIWFVSNIPYIAFWSVVIVVVVIVINKKRKKQITNNPENKA</sequence>
<protein>
    <recommendedName>
        <fullName evidence="4">DUF4349 domain-containing protein</fullName>
    </recommendedName>
</protein>
<dbReference type="EMBL" id="FRCP01000020">
    <property type="protein sequence ID" value="SHM87413.1"/>
    <property type="molecule type" value="Genomic_DNA"/>
</dbReference>
<feature type="transmembrane region" description="Helical" evidence="2">
    <location>
        <begin position="272"/>
        <end position="297"/>
    </location>
</feature>
<proteinExistence type="predicted"/>